<feature type="compositionally biased region" description="Polar residues" evidence="5">
    <location>
        <begin position="244"/>
        <end position="263"/>
    </location>
</feature>
<name>A0ABP1ACD4_9BRYO</name>
<feature type="region of interest" description="Disordered" evidence="5">
    <location>
        <begin position="324"/>
        <end position="351"/>
    </location>
</feature>
<evidence type="ECO:0000256" key="3">
    <source>
        <dbReference type="ARBA" id="ARBA00023163"/>
    </source>
</evidence>
<dbReference type="InterPro" id="IPR044837">
    <property type="entry name" value="REM16-like"/>
</dbReference>
<evidence type="ECO:0000256" key="1">
    <source>
        <dbReference type="ARBA" id="ARBA00023015"/>
    </source>
</evidence>
<feature type="non-terminal residue" evidence="6">
    <location>
        <position position="1"/>
    </location>
</feature>
<dbReference type="InterPro" id="IPR003340">
    <property type="entry name" value="B3_DNA-bd"/>
</dbReference>
<dbReference type="SUPFAM" id="SSF101936">
    <property type="entry name" value="DNA-binding pseudobarrel domain"/>
    <property type="match status" value="1"/>
</dbReference>
<dbReference type="Gene3D" id="2.40.330.10">
    <property type="entry name" value="DNA-binding pseudobarrel domain"/>
    <property type="match status" value="1"/>
</dbReference>
<feature type="compositionally biased region" description="Basic residues" evidence="5">
    <location>
        <begin position="324"/>
        <end position="333"/>
    </location>
</feature>
<accession>A0ABP1ACD4</accession>
<gene>
    <name evidence="6" type="ORF">CSSPJE1EN2_LOCUS3091</name>
</gene>
<evidence type="ECO:0000313" key="6">
    <source>
        <dbReference type="EMBL" id="CAK9860096.1"/>
    </source>
</evidence>
<dbReference type="CDD" id="cd10017">
    <property type="entry name" value="B3_DNA"/>
    <property type="match status" value="1"/>
</dbReference>
<keyword evidence="7" id="KW-1185">Reference proteome</keyword>
<evidence type="ECO:0000256" key="5">
    <source>
        <dbReference type="SAM" id="MobiDB-lite"/>
    </source>
</evidence>
<keyword evidence="4" id="KW-0539">Nucleus</keyword>
<keyword evidence="2" id="KW-0238">DNA-binding</keyword>
<dbReference type="PANTHER" id="PTHR31391:SF106">
    <property type="entry name" value="B3 DOMAIN-CONTAINING PROTEIN OS01G0723500"/>
    <property type="match status" value="1"/>
</dbReference>
<evidence type="ECO:0000313" key="7">
    <source>
        <dbReference type="Proteomes" id="UP001497522"/>
    </source>
</evidence>
<evidence type="ECO:0000256" key="2">
    <source>
        <dbReference type="ARBA" id="ARBA00023125"/>
    </source>
</evidence>
<feature type="region of interest" description="Disordered" evidence="5">
    <location>
        <begin position="244"/>
        <end position="269"/>
    </location>
</feature>
<sequence>FKETDSDDVLQCQTLLGKLPHDAAGEDLNTKKEHLKASNSNANEVKQDYSGVGPATRFALQRRPVKIPPAFRQAHIPCEVTDLKLQDAVGQQTHAFLSGEVLTGGKQQFSLHHLLEEGDTCVFELITNKTEDLTFMVHIFRVVEVDHSKVQWQDHYMILSRGKCWNNEMYLIKCDKKTEQDSSLAFSEKKNLKDEDATGCLFPGLGSTNALCIAVQKCMVRHNKPQAAKSSALRERLAYRLWSSSSHPQHTAKTNDASSPAKETTTTTTTICDSRVRGTLEEPAKVNQAARSSNHFLTRITVPSYSRRIHEQEKKKKKKIILPEKKRKKKKKTSNQISKQSREGNNTNLRAAERMVMPLPADDDDDGKGEGIFYYRVVRIIKKRFFENEKHYLTELDGPVLQSNEDVVLI</sequence>
<organism evidence="6 7">
    <name type="scientific">Sphagnum jensenii</name>
    <dbReference type="NCBI Taxonomy" id="128206"/>
    <lineage>
        <taxon>Eukaryota</taxon>
        <taxon>Viridiplantae</taxon>
        <taxon>Streptophyta</taxon>
        <taxon>Embryophyta</taxon>
        <taxon>Bryophyta</taxon>
        <taxon>Sphagnophytina</taxon>
        <taxon>Sphagnopsida</taxon>
        <taxon>Sphagnales</taxon>
        <taxon>Sphagnaceae</taxon>
        <taxon>Sphagnum</taxon>
    </lineage>
</organism>
<keyword evidence="1" id="KW-0805">Transcription regulation</keyword>
<feature type="non-terminal residue" evidence="6">
    <location>
        <position position="410"/>
    </location>
</feature>
<evidence type="ECO:0000256" key="4">
    <source>
        <dbReference type="ARBA" id="ARBA00023242"/>
    </source>
</evidence>
<proteinExistence type="predicted"/>
<dbReference type="PANTHER" id="PTHR31391">
    <property type="entry name" value="B3 DOMAIN-CONTAINING PROTEIN OS11G0197600-RELATED"/>
    <property type="match status" value="1"/>
</dbReference>
<dbReference type="EMBL" id="OZ023711">
    <property type="protein sequence ID" value="CAK9860096.1"/>
    <property type="molecule type" value="Genomic_DNA"/>
</dbReference>
<protein>
    <submittedName>
        <fullName evidence="6">Uncharacterized protein</fullName>
    </submittedName>
</protein>
<keyword evidence="3" id="KW-0804">Transcription</keyword>
<dbReference type="Proteomes" id="UP001497522">
    <property type="component" value="Chromosome 10"/>
</dbReference>
<dbReference type="InterPro" id="IPR015300">
    <property type="entry name" value="DNA-bd_pseudobarrel_sf"/>
</dbReference>
<reference evidence="6" key="1">
    <citation type="submission" date="2024-03" db="EMBL/GenBank/DDBJ databases">
        <authorList>
            <consortium name="ELIXIR-Norway"/>
            <consortium name="Elixir Norway"/>
        </authorList>
    </citation>
    <scope>NUCLEOTIDE SEQUENCE</scope>
</reference>